<gene>
    <name evidence="2" type="ORF">VQ02_20885</name>
</gene>
<evidence type="ECO:0000256" key="1">
    <source>
        <dbReference type="SAM" id="MobiDB-lite"/>
    </source>
</evidence>
<dbReference type="Proteomes" id="UP000035955">
    <property type="component" value="Unassembled WGS sequence"/>
</dbReference>
<keyword evidence="3" id="KW-1185">Reference proteome</keyword>
<feature type="region of interest" description="Disordered" evidence="1">
    <location>
        <begin position="41"/>
        <end position="118"/>
    </location>
</feature>
<reference evidence="2 3" key="1">
    <citation type="submission" date="2015-03" db="EMBL/GenBank/DDBJ databases">
        <title>Genome sequencing of Methylobacterium variabile DSM 16961.</title>
        <authorList>
            <person name="Chaudhry V."/>
            <person name="Patil P.B."/>
        </authorList>
    </citation>
    <scope>NUCLEOTIDE SEQUENCE [LARGE SCALE GENOMIC DNA]</scope>
    <source>
        <strain evidence="2 3">DSM 16961</strain>
    </source>
</reference>
<evidence type="ECO:0000313" key="2">
    <source>
        <dbReference type="EMBL" id="KMO33452.1"/>
    </source>
</evidence>
<feature type="compositionally biased region" description="Basic and acidic residues" evidence="1">
    <location>
        <begin position="104"/>
        <end position="118"/>
    </location>
</feature>
<protein>
    <submittedName>
        <fullName evidence="2">Uncharacterized protein</fullName>
    </submittedName>
</protein>
<proteinExistence type="predicted"/>
<dbReference type="EMBL" id="LABY01000152">
    <property type="protein sequence ID" value="KMO33452.1"/>
    <property type="molecule type" value="Genomic_DNA"/>
</dbReference>
<comment type="caution">
    <text evidence="2">The sequence shown here is derived from an EMBL/GenBank/DDBJ whole genome shotgun (WGS) entry which is preliminary data.</text>
</comment>
<accession>A0A0J6SIC2</accession>
<evidence type="ECO:0000313" key="3">
    <source>
        <dbReference type="Proteomes" id="UP000035955"/>
    </source>
</evidence>
<organism evidence="2 3">
    <name type="scientific">Methylobacterium variabile</name>
    <dbReference type="NCBI Taxonomy" id="298794"/>
    <lineage>
        <taxon>Bacteria</taxon>
        <taxon>Pseudomonadati</taxon>
        <taxon>Pseudomonadota</taxon>
        <taxon>Alphaproteobacteria</taxon>
        <taxon>Hyphomicrobiales</taxon>
        <taxon>Methylobacteriaceae</taxon>
        <taxon>Methylobacterium</taxon>
    </lineage>
</organism>
<dbReference type="AlphaFoldDB" id="A0A0J6SIC2"/>
<dbReference type="PATRIC" id="fig|298794.3.peg.1523"/>
<sequence length="118" mass="12445">MGMVLFLILACGLPGLMLLYIRRRVPDAAWAGFAMTSPRHAAPVERGGERTGYIGGATSDGSAARSRSESVSMQGADIEHGLTGNAARPDDTERRPDATTPDRGTPDHEQGRGDHGEG</sequence>
<feature type="compositionally biased region" description="Basic and acidic residues" evidence="1">
    <location>
        <begin position="88"/>
        <end position="97"/>
    </location>
</feature>
<name>A0A0J6SIC2_9HYPH</name>